<name>A0A5J4ZEC9_9ASTE</name>
<reference evidence="9 10" key="1">
    <citation type="submission" date="2019-09" db="EMBL/GenBank/DDBJ databases">
        <title>A chromosome-level genome assembly of the Chinese tupelo Nyssa sinensis.</title>
        <authorList>
            <person name="Yang X."/>
            <person name="Kang M."/>
            <person name="Yang Y."/>
            <person name="Xiong H."/>
            <person name="Wang M."/>
            <person name="Zhang Z."/>
            <person name="Wang Z."/>
            <person name="Wu H."/>
            <person name="Ma T."/>
            <person name="Liu J."/>
            <person name="Xi Z."/>
        </authorList>
    </citation>
    <scope>NUCLEOTIDE SEQUENCE [LARGE SCALE GENOMIC DNA]</scope>
    <source>
        <strain evidence="9">J267</strain>
        <tissue evidence="9">Leaf</tissue>
    </source>
</reference>
<comment type="function">
    <text evidence="6">Variable subunit of the ferredoxin-thioredoxin reductase (FTR), which catalyzes the two-electron reduction of thioredoxins by the electrons provided by reduced ferredoxin.</text>
</comment>
<dbReference type="PANTHER" id="PTHR46937">
    <property type="entry name" value="FERREDOXIN-THIOREDOXIN REDUCTASE, VARIABLE CHAIN"/>
    <property type="match status" value="1"/>
</dbReference>
<comment type="subunit">
    <text evidence="5">Heterodimer of subunit A (variable subunit) and subunit B (catalytic subunit). Heterodimeric FTR forms a complex with ferredoxin and thioredoxin.</text>
</comment>
<dbReference type="Gene3D" id="2.30.30.50">
    <property type="match status" value="1"/>
</dbReference>
<dbReference type="InterPro" id="IPR044166">
    <property type="entry name" value="FTRV"/>
</dbReference>
<dbReference type="GO" id="GO:0015979">
    <property type="term" value="P:photosynthesis"/>
    <property type="evidence" value="ECO:0007669"/>
    <property type="project" value="InterPro"/>
</dbReference>
<dbReference type="FunFam" id="2.30.30.50:FF:000002">
    <property type="entry name" value="Ferredoxin-thioredoxin reductase, variable chain"/>
    <property type="match status" value="1"/>
</dbReference>
<keyword evidence="10" id="KW-1185">Reference proteome</keyword>
<accession>A0A5J4ZEC9</accession>
<dbReference type="GO" id="GO:0016491">
    <property type="term" value="F:oxidoreductase activity"/>
    <property type="evidence" value="ECO:0007669"/>
    <property type="project" value="UniProtKB-KW"/>
</dbReference>
<dbReference type="InterPro" id="IPR008990">
    <property type="entry name" value="Elect_transpt_acc-like_dom_sf"/>
</dbReference>
<dbReference type="PANTHER" id="PTHR46937:SF4">
    <property type="entry name" value="FERREDOXIN-THIOREDOXIN REDUCTASE SUBUNIT A1, CHLOROPLASTIC"/>
    <property type="match status" value="1"/>
</dbReference>
<protein>
    <recommendedName>
        <fullName evidence="8">Ferredoxin thioredoxin reductase alpha chain domain-containing protein</fullName>
    </recommendedName>
</protein>
<proteinExistence type="inferred from homology"/>
<evidence type="ECO:0000256" key="6">
    <source>
        <dbReference type="ARBA" id="ARBA00034474"/>
    </source>
</evidence>
<evidence type="ECO:0000313" key="9">
    <source>
        <dbReference type="EMBL" id="KAA8515661.1"/>
    </source>
</evidence>
<dbReference type="InterPro" id="IPR004207">
    <property type="entry name" value="Fd_thioredoxin_Rdtase_alpha"/>
</dbReference>
<evidence type="ECO:0000313" key="10">
    <source>
        <dbReference type="Proteomes" id="UP000325577"/>
    </source>
</evidence>
<evidence type="ECO:0000256" key="4">
    <source>
        <dbReference type="ARBA" id="ARBA00023002"/>
    </source>
</evidence>
<evidence type="ECO:0000256" key="1">
    <source>
        <dbReference type="ARBA" id="ARBA00004229"/>
    </source>
</evidence>
<comment type="similarity">
    <text evidence="7">Belongs to the ferredoxin thioredoxin reductase alpha subunit family.</text>
</comment>
<keyword evidence="2" id="KW-0150">Chloroplast</keyword>
<dbReference type="AlphaFoldDB" id="A0A5J4ZEC9"/>
<evidence type="ECO:0000259" key="8">
    <source>
        <dbReference type="Pfam" id="PF02941"/>
    </source>
</evidence>
<organism evidence="9 10">
    <name type="scientific">Nyssa sinensis</name>
    <dbReference type="NCBI Taxonomy" id="561372"/>
    <lineage>
        <taxon>Eukaryota</taxon>
        <taxon>Viridiplantae</taxon>
        <taxon>Streptophyta</taxon>
        <taxon>Embryophyta</taxon>
        <taxon>Tracheophyta</taxon>
        <taxon>Spermatophyta</taxon>
        <taxon>Magnoliopsida</taxon>
        <taxon>eudicotyledons</taxon>
        <taxon>Gunneridae</taxon>
        <taxon>Pentapetalae</taxon>
        <taxon>asterids</taxon>
        <taxon>Cornales</taxon>
        <taxon>Nyssaceae</taxon>
        <taxon>Nyssa</taxon>
    </lineage>
</organism>
<keyword evidence="4" id="KW-0560">Oxidoreductase</keyword>
<sequence length="251" mass="27621">MFINVLEMSHSVTQMFASATPDDNDETRISSSSTVAVLRISLHTCDLPVITTESIPTGVTEREPMTSPAFFSSASLLNRHPRIHFHSLIFSPINVPSAKYSSYVFSLRPRRVDFGAPIRGDFGAPIRGMRGRVMTSYVRASDSAIVVEDPSVASSSSGAAAAAAEEEEVSAAKIGARVRVKVPLKVYHVPRVQEIELTGMEGVLKQYVGVWKGKRISANLPFKIEFVTEIEGRGRVKFFAHLKEDEFEYLA</sequence>
<dbReference type="EMBL" id="CM018052">
    <property type="protein sequence ID" value="KAA8515661.1"/>
    <property type="molecule type" value="Genomic_DNA"/>
</dbReference>
<gene>
    <name evidence="9" type="ORF">F0562_018728</name>
</gene>
<comment type="subcellular location">
    <subcellularLocation>
        <location evidence="1">Plastid</location>
        <location evidence="1">Chloroplast</location>
    </subcellularLocation>
</comment>
<keyword evidence="3" id="KW-0934">Plastid</keyword>
<dbReference type="Pfam" id="PF02941">
    <property type="entry name" value="FeThRed_A"/>
    <property type="match status" value="1"/>
</dbReference>
<feature type="domain" description="Ferredoxin thioredoxin reductase alpha chain" evidence="8">
    <location>
        <begin position="174"/>
        <end position="246"/>
    </location>
</feature>
<evidence type="ECO:0000256" key="2">
    <source>
        <dbReference type="ARBA" id="ARBA00022528"/>
    </source>
</evidence>
<dbReference type="OrthoDB" id="1916328at2759"/>
<evidence type="ECO:0000256" key="7">
    <source>
        <dbReference type="ARBA" id="ARBA00034490"/>
    </source>
</evidence>
<evidence type="ECO:0000256" key="5">
    <source>
        <dbReference type="ARBA" id="ARBA00026011"/>
    </source>
</evidence>
<dbReference type="SUPFAM" id="SSF50090">
    <property type="entry name" value="Electron transport accessory proteins"/>
    <property type="match status" value="1"/>
</dbReference>
<evidence type="ECO:0000256" key="3">
    <source>
        <dbReference type="ARBA" id="ARBA00022640"/>
    </source>
</evidence>
<dbReference type="Proteomes" id="UP000325577">
    <property type="component" value="Linkage Group LG9"/>
</dbReference>
<dbReference type="GO" id="GO:0009507">
    <property type="term" value="C:chloroplast"/>
    <property type="evidence" value="ECO:0007669"/>
    <property type="project" value="UniProtKB-SubCell"/>
</dbReference>